<proteinExistence type="predicted"/>
<sequence length="85" mass="10009">MFGILNETILAIYVLLTKWVRVLPTLLRSREPSQLTRAHILNAESLTHLAQKSEIVRRLLSYLGVELRLRVPVKVRSDRRCFKRR</sequence>
<dbReference type="KEGG" id="gaz:Pan241w_19190"/>
<dbReference type="EMBL" id="CP036269">
    <property type="protein sequence ID" value="QDT41851.1"/>
    <property type="molecule type" value="Genomic_DNA"/>
</dbReference>
<gene>
    <name evidence="1" type="ORF">Pan241w_19190</name>
</gene>
<evidence type="ECO:0000313" key="2">
    <source>
        <dbReference type="Proteomes" id="UP000317171"/>
    </source>
</evidence>
<accession>A0A517RD89</accession>
<evidence type="ECO:0000313" key="1">
    <source>
        <dbReference type="EMBL" id="QDT41851.1"/>
    </source>
</evidence>
<dbReference type="AlphaFoldDB" id="A0A517RD89"/>
<reference evidence="1 2" key="1">
    <citation type="submission" date="2019-02" db="EMBL/GenBank/DDBJ databases">
        <title>Deep-cultivation of Planctomycetes and their phenomic and genomic characterization uncovers novel biology.</title>
        <authorList>
            <person name="Wiegand S."/>
            <person name="Jogler M."/>
            <person name="Boedeker C."/>
            <person name="Pinto D."/>
            <person name="Vollmers J."/>
            <person name="Rivas-Marin E."/>
            <person name="Kohn T."/>
            <person name="Peeters S.H."/>
            <person name="Heuer A."/>
            <person name="Rast P."/>
            <person name="Oberbeckmann S."/>
            <person name="Bunk B."/>
            <person name="Jeske O."/>
            <person name="Meyerdierks A."/>
            <person name="Storesund J.E."/>
            <person name="Kallscheuer N."/>
            <person name="Luecker S."/>
            <person name="Lage O.M."/>
            <person name="Pohl T."/>
            <person name="Merkel B.J."/>
            <person name="Hornburger P."/>
            <person name="Mueller R.-W."/>
            <person name="Bruemmer F."/>
            <person name="Labrenz M."/>
            <person name="Spormann A.M."/>
            <person name="Op den Camp H."/>
            <person name="Overmann J."/>
            <person name="Amann R."/>
            <person name="Jetten M.S.M."/>
            <person name="Mascher T."/>
            <person name="Medema M.H."/>
            <person name="Devos D.P."/>
            <person name="Kaster A.-K."/>
            <person name="Ovreas L."/>
            <person name="Rohde M."/>
            <person name="Galperin M.Y."/>
            <person name="Jogler C."/>
        </authorList>
    </citation>
    <scope>NUCLEOTIDE SEQUENCE [LARGE SCALE GENOMIC DNA]</scope>
    <source>
        <strain evidence="1 2">Pan241w</strain>
    </source>
</reference>
<protein>
    <submittedName>
        <fullName evidence="1">Uncharacterized protein</fullName>
    </submittedName>
</protein>
<keyword evidence="2" id="KW-1185">Reference proteome</keyword>
<organism evidence="1 2">
    <name type="scientific">Gimesia alba</name>
    <dbReference type="NCBI Taxonomy" id="2527973"/>
    <lineage>
        <taxon>Bacteria</taxon>
        <taxon>Pseudomonadati</taxon>
        <taxon>Planctomycetota</taxon>
        <taxon>Planctomycetia</taxon>
        <taxon>Planctomycetales</taxon>
        <taxon>Planctomycetaceae</taxon>
        <taxon>Gimesia</taxon>
    </lineage>
</organism>
<dbReference type="Proteomes" id="UP000317171">
    <property type="component" value="Chromosome"/>
</dbReference>
<name>A0A517RD89_9PLAN</name>